<dbReference type="OrthoDB" id="5572844at2759"/>
<dbReference type="InterPro" id="IPR018608">
    <property type="entry name" value="Gti1/Pac2"/>
</dbReference>
<sequence>MQQATYQRLHVRDAHDAHVLFEAVRQGFLRPVHRRLNELERSTLVRSGAIFVWVESDDEAGLKRWTDGRVWGQSRMREPYLFYDEKLPFDSRQQQVADTSPRTSTYRFVEGVSRGTPVSSAISHHDRCPNPHSGLVKQAYSVWVTPNPSAKPQKWHLTAYFTYADLPRLPTIDRDALLSKIYVPPGIYHSNSRTRAHSDADDARRPVSPMGISRTDHNLPSLSALQEAAGTNQESVTQPRTHVQRLSEDERVIHMLNSRHVR</sequence>
<dbReference type="EMBL" id="KZ301970">
    <property type="protein sequence ID" value="PFH54154.1"/>
    <property type="molecule type" value="Genomic_DNA"/>
</dbReference>
<evidence type="ECO:0000256" key="1">
    <source>
        <dbReference type="SAM" id="MobiDB-lite"/>
    </source>
</evidence>
<dbReference type="GO" id="GO:0003677">
    <property type="term" value="F:DNA binding"/>
    <property type="evidence" value="ECO:0007669"/>
    <property type="project" value="TreeGrafter"/>
</dbReference>
<dbReference type="PANTHER" id="PTHR28027:SF1">
    <property type="entry name" value="CAMP INDEPENDENT REGULATORY PROTEIN (AFU_ORTHOLOGUE AFUA_3G09640)"/>
    <property type="match status" value="1"/>
</dbReference>
<evidence type="ECO:0008006" key="4">
    <source>
        <dbReference type="Google" id="ProtNLM"/>
    </source>
</evidence>
<keyword evidence="3" id="KW-1185">Reference proteome</keyword>
<dbReference type="Pfam" id="PF09729">
    <property type="entry name" value="Gti1_Pac2"/>
    <property type="match status" value="1"/>
</dbReference>
<protein>
    <recommendedName>
        <fullName evidence="4">cAMP-independent regulatory protein pac2</fullName>
    </recommendedName>
</protein>
<evidence type="ECO:0000313" key="2">
    <source>
        <dbReference type="EMBL" id="PFH54154.1"/>
    </source>
</evidence>
<proteinExistence type="predicted"/>
<feature type="compositionally biased region" description="Basic and acidic residues" evidence="1">
    <location>
        <begin position="196"/>
        <end position="205"/>
    </location>
</feature>
<accession>A0A2A9NXE2</accession>
<evidence type="ECO:0000313" key="3">
    <source>
        <dbReference type="Proteomes" id="UP000242287"/>
    </source>
</evidence>
<feature type="region of interest" description="Disordered" evidence="1">
    <location>
        <begin position="189"/>
        <end position="218"/>
    </location>
</feature>
<dbReference type="PANTHER" id="PTHR28027">
    <property type="entry name" value="TRANSCRIPTIONAL REGULATOR MIT1"/>
    <property type="match status" value="1"/>
</dbReference>
<dbReference type="AlphaFoldDB" id="A0A2A9NXE2"/>
<name>A0A2A9NXE2_9AGAR</name>
<organism evidence="2 3">
    <name type="scientific">Amanita thiersii Skay4041</name>
    <dbReference type="NCBI Taxonomy" id="703135"/>
    <lineage>
        <taxon>Eukaryota</taxon>
        <taxon>Fungi</taxon>
        <taxon>Dikarya</taxon>
        <taxon>Basidiomycota</taxon>
        <taxon>Agaricomycotina</taxon>
        <taxon>Agaricomycetes</taxon>
        <taxon>Agaricomycetidae</taxon>
        <taxon>Agaricales</taxon>
        <taxon>Pluteineae</taxon>
        <taxon>Amanitaceae</taxon>
        <taxon>Amanita</taxon>
    </lineage>
</organism>
<gene>
    <name evidence="2" type="ORF">AMATHDRAFT_135571</name>
</gene>
<reference evidence="2 3" key="1">
    <citation type="submission" date="2014-02" db="EMBL/GenBank/DDBJ databases">
        <title>Transposable element dynamics among asymbiotic and ectomycorrhizal Amanita fungi.</title>
        <authorList>
            <consortium name="DOE Joint Genome Institute"/>
            <person name="Hess J."/>
            <person name="Skrede I."/>
            <person name="Wolfe B."/>
            <person name="LaButti K."/>
            <person name="Ohm R.A."/>
            <person name="Grigoriev I.V."/>
            <person name="Pringle A."/>
        </authorList>
    </citation>
    <scope>NUCLEOTIDE SEQUENCE [LARGE SCALE GENOMIC DNA]</scope>
    <source>
        <strain evidence="2 3">SKay4041</strain>
    </source>
</reference>
<dbReference type="Proteomes" id="UP000242287">
    <property type="component" value="Unassembled WGS sequence"/>
</dbReference>